<dbReference type="Proteomes" id="UP000014540">
    <property type="component" value="Unassembled WGS sequence"/>
</dbReference>
<organism evidence="1 2">
    <name type="scientific">Leptospira fainei serovar Hurstbridge str. BUT 6</name>
    <dbReference type="NCBI Taxonomy" id="1193011"/>
    <lineage>
        <taxon>Bacteria</taxon>
        <taxon>Pseudomonadati</taxon>
        <taxon>Spirochaetota</taxon>
        <taxon>Spirochaetia</taxon>
        <taxon>Leptospirales</taxon>
        <taxon>Leptospiraceae</taxon>
        <taxon>Leptospira</taxon>
    </lineage>
</organism>
<evidence type="ECO:0000313" key="1">
    <source>
        <dbReference type="EMBL" id="EPG75251.1"/>
    </source>
</evidence>
<reference evidence="1" key="1">
    <citation type="submission" date="2013-04" db="EMBL/GenBank/DDBJ databases">
        <authorList>
            <person name="Harkins D.M."/>
            <person name="Durkin A.S."/>
            <person name="Selengut J.D."/>
            <person name="Sanka R."/>
            <person name="DePew J."/>
            <person name="Purushe J."/>
            <person name="Ahmed A."/>
            <person name="van der Linden H."/>
            <person name="Goris M.G.A."/>
            <person name="Hartskeerl R.A."/>
            <person name="Vinetz J.M."/>
            <person name="Sutton G.G."/>
            <person name="Nelson W.C."/>
            <person name="Fouts D.E."/>
        </authorList>
    </citation>
    <scope>NUCLEOTIDE SEQUENCE [LARGE SCALE GENOMIC DNA]</scope>
    <source>
        <strain evidence="1">BUT 6</strain>
    </source>
</reference>
<evidence type="ECO:0000313" key="2">
    <source>
        <dbReference type="Proteomes" id="UP000014540"/>
    </source>
</evidence>
<dbReference type="AlphaFoldDB" id="S3UXW6"/>
<comment type="caution">
    <text evidence="1">The sequence shown here is derived from an EMBL/GenBank/DDBJ whole genome shotgun (WGS) entry which is preliminary data.</text>
</comment>
<protein>
    <submittedName>
        <fullName evidence="1">Uncharacterized protein</fullName>
    </submittedName>
</protein>
<dbReference type="STRING" id="1193011.LEP1GSC058_2075"/>
<gene>
    <name evidence="1" type="ORF">LEP1GSC058_2075</name>
</gene>
<accession>S3UXW6</accession>
<sequence length="67" mass="7354">MFSIPVASAIIVDTFAKSRSRETAASPFSEIPRSKIVSKKGYLRKSFLLGISCLSIIPQDLSVFFLS</sequence>
<proteinExistence type="predicted"/>
<dbReference type="EMBL" id="AKWZ02000003">
    <property type="protein sequence ID" value="EPG75251.1"/>
    <property type="molecule type" value="Genomic_DNA"/>
</dbReference>
<keyword evidence="2" id="KW-1185">Reference proteome</keyword>
<name>S3UXW6_9LEPT</name>